<evidence type="ECO:0000313" key="4">
    <source>
        <dbReference type="EMBL" id="KAL0581522.1"/>
    </source>
</evidence>
<keyword evidence="1" id="KW-0175">Coiled coil</keyword>
<feature type="region of interest" description="Disordered" evidence="2">
    <location>
        <begin position="220"/>
        <end position="245"/>
    </location>
</feature>
<feature type="compositionally biased region" description="Basic and acidic residues" evidence="2">
    <location>
        <begin position="175"/>
        <end position="188"/>
    </location>
</feature>
<feature type="region of interest" description="Disordered" evidence="2">
    <location>
        <begin position="265"/>
        <end position="324"/>
    </location>
</feature>
<evidence type="ECO:0000256" key="1">
    <source>
        <dbReference type="SAM" id="Coils"/>
    </source>
</evidence>
<gene>
    <name evidence="3" type="ORF">V5O48_000550</name>
    <name evidence="4" type="ORF">V5O48_000565</name>
</gene>
<feature type="region of interest" description="Disordered" evidence="2">
    <location>
        <begin position="175"/>
        <end position="203"/>
    </location>
</feature>
<organism evidence="3 5">
    <name type="scientific">Marasmius crinis-equi</name>
    <dbReference type="NCBI Taxonomy" id="585013"/>
    <lineage>
        <taxon>Eukaryota</taxon>
        <taxon>Fungi</taxon>
        <taxon>Dikarya</taxon>
        <taxon>Basidiomycota</taxon>
        <taxon>Agaricomycotina</taxon>
        <taxon>Agaricomycetes</taxon>
        <taxon>Agaricomycetidae</taxon>
        <taxon>Agaricales</taxon>
        <taxon>Marasmiineae</taxon>
        <taxon>Marasmiaceae</taxon>
        <taxon>Marasmius</taxon>
    </lineage>
</organism>
<protein>
    <submittedName>
        <fullName evidence="3">Uncharacterized protein</fullName>
    </submittedName>
</protein>
<evidence type="ECO:0000313" key="5">
    <source>
        <dbReference type="Proteomes" id="UP001465976"/>
    </source>
</evidence>
<proteinExistence type="predicted"/>
<dbReference type="EMBL" id="JBAHYK010000009">
    <property type="protein sequence ID" value="KAL0581507.1"/>
    <property type="molecule type" value="Genomic_DNA"/>
</dbReference>
<dbReference type="EMBL" id="JBAHYK010000009">
    <property type="protein sequence ID" value="KAL0581522.1"/>
    <property type="molecule type" value="Genomic_DNA"/>
</dbReference>
<feature type="region of interest" description="Disordered" evidence="2">
    <location>
        <begin position="85"/>
        <end position="104"/>
    </location>
</feature>
<keyword evidence="5" id="KW-1185">Reference proteome</keyword>
<name>A0ABR3G0Z8_9AGAR</name>
<feature type="compositionally biased region" description="Basic and acidic residues" evidence="2">
    <location>
        <begin position="232"/>
        <end position="245"/>
    </location>
</feature>
<dbReference type="Proteomes" id="UP001465976">
    <property type="component" value="Unassembled WGS sequence"/>
</dbReference>
<accession>A0ABR3G0Z8</accession>
<feature type="coiled-coil region" evidence="1">
    <location>
        <begin position="357"/>
        <end position="389"/>
    </location>
</feature>
<evidence type="ECO:0000313" key="3">
    <source>
        <dbReference type="EMBL" id="KAL0581507.1"/>
    </source>
</evidence>
<feature type="compositionally biased region" description="Basic and acidic residues" evidence="2">
    <location>
        <begin position="265"/>
        <end position="314"/>
    </location>
</feature>
<reference evidence="3 5" key="1">
    <citation type="submission" date="2024-02" db="EMBL/GenBank/DDBJ databases">
        <title>A draft genome for the cacao thread blight pathogen Marasmius crinis-equi.</title>
        <authorList>
            <person name="Cohen S.P."/>
            <person name="Baruah I.K."/>
            <person name="Amoako-Attah I."/>
            <person name="Bukari Y."/>
            <person name="Meinhardt L.W."/>
            <person name="Bailey B.A."/>
        </authorList>
    </citation>
    <scope>NUCLEOTIDE SEQUENCE [LARGE SCALE GENOMIC DNA]</scope>
    <source>
        <strain evidence="3 5">GH-76</strain>
    </source>
</reference>
<comment type="caution">
    <text evidence="3">The sequence shown here is derived from an EMBL/GenBank/DDBJ whole genome shotgun (WGS) entry which is preliminary data.</text>
</comment>
<sequence length="758" mass="86546">MPSTPRERYWLQEVLQELEATLSDKERVRDLGLESRISSEGPVSIIREIADKYLRPKVAARTYQHPPAVVKEALRLFAAEKSHSTYPFSDDDTDTSSDTSNDDPGSFIHIIGSLEELIEGARRGHALNAIDATRCIHLLEQHKGALTRWNNKLDEREEALDNLQEELKAEKIKLEGARKSASDAEQAKSRALARRQVETKEESSRLEMLAQTLRERQAALEKQQQELTATRSKQEAARLRQEDALSQRESVFRCQEAKLAIDKSQFERSSTEREEELKKRESDLAQKAEEMKKRESDLTEKETGLQSRKAESIHSKSTSPRPLLPADHWAVKLMGVDQDLRNLRDRETKAFEREKDVDKKKVEMNQKELRLAQKESEIMQRDCELVQKEQDLQQRLDVQRRTEADCRQKATSLGQLKESLQADSKEITRRWNELHERESITKDVHAQLELLQGNLSRLEAEAVVRDETLATRESTVRTQELSLEQHQQEQEALFRQRMNDLANTDASRRSKHAAMLYEMDVHQTALEGKERALVETETHLEERELMVQAKLQETQNLLQQIPSVQMQMQKERILLEEKGKALTILEQQLSSRQVRLQTLEVESTTQLASLESSRAYLEELAADMTNRQSELEIREAHISSVEASLNRITQNHNPSPSRVGSNMFNPFTTPTLRASFVPSPNNPFVYPSPSSGTDEVPRASFGLSPNNPFVYNPSPSFAVDELAQGCEVETVSFDEDDYLTDEPQVNLSAASGRGPLIV</sequence>
<evidence type="ECO:0000256" key="2">
    <source>
        <dbReference type="SAM" id="MobiDB-lite"/>
    </source>
</evidence>